<name>A0ABM1Y6E9_AEDAL</name>
<reference evidence="2" key="2">
    <citation type="submission" date="2025-05" db="UniProtKB">
        <authorList>
            <consortium name="EnsemblMetazoa"/>
        </authorList>
    </citation>
    <scope>IDENTIFICATION</scope>
    <source>
        <strain evidence="2">Foshan</strain>
    </source>
</reference>
<protein>
    <recommendedName>
        <fullName evidence="4">Secreted protein</fullName>
    </recommendedName>
</protein>
<organism evidence="2 3">
    <name type="scientific">Aedes albopictus</name>
    <name type="common">Asian tiger mosquito</name>
    <name type="synonym">Stegomyia albopicta</name>
    <dbReference type="NCBI Taxonomy" id="7160"/>
    <lineage>
        <taxon>Eukaryota</taxon>
        <taxon>Metazoa</taxon>
        <taxon>Ecdysozoa</taxon>
        <taxon>Arthropoda</taxon>
        <taxon>Hexapoda</taxon>
        <taxon>Insecta</taxon>
        <taxon>Pterygota</taxon>
        <taxon>Neoptera</taxon>
        <taxon>Endopterygota</taxon>
        <taxon>Diptera</taxon>
        <taxon>Nematocera</taxon>
        <taxon>Culicoidea</taxon>
        <taxon>Culicidae</taxon>
        <taxon>Culicinae</taxon>
        <taxon>Aedini</taxon>
        <taxon>Aedes</taxon>
        <taxon>Stegomyia</taxon>
    </lineage>
</organism>
<dbReference type="InterPro" id="IPR010512">
    <property type="entry name" value="DUF1091"/>
</dbReference>
<evidence type="ECO:0008006" key="4">
    <source>
        <dbReference type="Google" id="ProtNLM"/>
    </source>
</evidence>
<dbReference type="SMART" id="SM00697">
    <property type="entry name" value="DM8"/>
    <property type="match status" value="1"/>
</dbReference>
<dbReference type="InterPro" id="IPR036846">
    <property type="entry name" value="GM2-AP_sf"/>
</dbReference>
<sequence>MDQLQKSNNKVYCHQCSWSFGILRLANNNTSHPQLDASFITIQEVDFKTNEDYAKIFITLRNGTGHLRGNTMVDIDALIYQNVSDGVLVRMELGSKIGSDYVPMLDSRVDLCGLNSLSTDDLLMDMMVTEMGKHGNMSISCPFYSGNYVVRNFHIDTENMLIKLAPPGKYHVAIDVKHKMKERAIAIPIFDIEFFATIVSDLNY</sequence>
<dbReference type="GeneID" id="115268208"/>
<reference evidence="3" key="1">
    <citation type="journal article" date="2015" name="Proc. Natl. Acad. Sci. U.S.A.">
        <title>Genome sequence of the Asian Tiger mosquito, Aedes albopictus, reveals insights into its biology, genetics, and evolution.</title>
        <authorList>
            <person name="Chen X.G."/>
            <person name="Jiang X."/>
            <person name="Gu J."/>
            <person name="Xu M."/>
            <person name="Wu Y."/>
            <person name="Deng Y."/>
            <person name="Zhang C."/>
            <person name="Bonizzoni M."/>
            <person name="Dermauw W."/>
            <person name="Vontas J."/>
            <person name="Armbruster P."/>
            <person name="Huang X."/>
            <person name="Yang Y."/>
            <person name="Zhang H."/>
            <person name="He W."/>
            <person name="Peng H."/>
            <person name="Liu Y."/>
            <person name="Wu K."/>
            <person name="Chen J."/>
            <person name="Lirakis M."/>
            <person name="Topalis P."/>
            <person name="Van Leeuwen T."/>
            <person name="Hall A.B."/>
            <person name="Jiang X."/>
            <person name="Thorpe C."/>
            <person name="Mueller R.L."/>
            <person name="Sun C."/>
            <person name="Waterhouse R.M."/>
            <person name="Yan G."/>
            <person name="Tu Z.J."/>
            <person name="Fang X."/>
            <person name="James A.A."/>
        </authorList>
    </citation>
    <scope>NUCLEOTIDE SEQUENCE [LARGE SCALE GENOMIC DNA]</scope>
    <source>
        <strain evidence="3">Foshan</strain>
    </source>
</reference>
<dbReference type="Proteomes" id="UP000069940">
    <property type="component" value="Unassembled WGS sequence"/>
</dbReference>
<evidence type="ECO:0000256" key="1">
    <source>
        <dbReference type="ARBA" id="ARBA00022729"/>
    </source>
</evidence>
<keyword evidence="3" id="KW-1185">Reference proteome</keyword>
<dbReference type="PANTHER" id="PTHR20898">
    <property type="entry name" value="DAEDALUS ON 3-RELATED-RELATED"/>
    <property type="match status" value="1"/>
</dbReference>
<dbReference type="Gene3D" id="2.70.220.10">
    <property type="entry name" value="Ganglioside GM2 activator"/>
    <property type="match status" value="1"/>
</dbReference>
<dbReference type="Pfam" id="PF06477">
    <property type="entry name" value="DUF1091"/>
    <property type="match status" value="1"/>
</dbReference>
<keyword evidence="1" id="KW-0732">Signal</keyword>
<proteinExistence type="predicted"/>
<evidence type="ECO:0000313" key="3">
    <source>
        <dbReference type="Proteomes" id="UP000069940"/>
    </source>
</evidence>
<evidence type="ECO:0000313" key="2">
    <source>
        <dbReference type="EnsemblMetazoa" id="AALFPA23_006195.P8020"/>
    </source>
</evidence>
<dbReference type="EnsemblMetazoa" id="AALFPA23_006195.R8020">
    <property type="protein sequence ID" value="AALFPA23_006195.P8020"/>
    <property type="gene ID" value="AALFPA23_006195"/>
</dbReference>
<dbReference type="RefSeq" id="XP_029732125.1">
    <property type="nucleotide sequence ID" value="XM_029876265.2"/>
</dbReference>
<accession>A0ABM1Y6E9</accession>